<gene>
    <name evidence="1" type="ORF">BAY60_07485</name>
</gene>
<accession>A0A2V4BFG9</accession>
<dbReference type="SMART" id="SM00873">
    <property type="entry name" value="B3_4"/>
    <property type="match status" value="1"/>
</dbReference>
<protein>
    <submittedName>
        <fullName evidence="1">Uncharacterized protein</fullName>
    </submittedName>
</protein>
<name>A0A2V4BFG9_9PSEU</name>
<dbReference type="Gene3D" id="3.50.40.10">
    <property type="entry name" value="Phenylalanyl-trna Synthetase, Chain B, domain 3"/>
    <property type="match status" value="1"/>
</dbReference>
<reference evidence="1 2" key="1">
    <citation type="submission" date="2016-07" db="EMBL/GenBank/DDBJ databases">
        <title>Draft genome sequence of Prauserella muralis DSM 45305, isolated from a mould-covered wall in an indoor environment.</title>
        <authorList>
            <person name="Ruckert C."/>
            <person name="Albersmeier A."/>
            <person name="Jiang C.-L."/>
            <person name="Jiang Y."/>
            <person name="Kalinowski J."/>
            <person name="Schneider O."/>
            <person name="Winkler A."/>
            <person name="Zotchev S.B."/>
        </authorList>
    </citation>
    <scope>NUCLEOTIDE SEQUENCE [LARGE SCALE GENOMIC DNA]</scope>
    <source>
        <strain evidence="1 2">DSM 45305</strain>
    </source>
</reference>
<comment type="caution">
    <text evidence="1">The sequence shown here is derived from an EMBL/GenBank/DDBJ whole genome shotgun (WGS) entry which is preliminary data.</text>
</comment>
<evidence type="ECO:0000313" key="2">
    <source>
        <dbReference type="Proteomes" id="UP000249915"/>
    </source>
</evidence>
<dbReference type="Pfam" id="PF03483">
    <property type="entry name" value="B3_4"/>
    <property type="match status" value="1"/>
</dbReference>
<dbReference type="EMBL" id="MASW01000001">
    <property type="protein sequence ID" value="PXY32799.1"/>
    <property type="molecule type" value="Genomic_DNA"/>
</dbReference>
<sequence length="231" mass="24995">MHFRHADDIWAEHPTLVAGVARAGGITPDGDVDAALGPLHAVARARLAGAAESDLPEIQAWRRTFTRLGLKPTRYRCAAESLLRRFRREGTLPRIHPLIDLGNALSLAYAIPVAVFDLDRVAGFLEVRHADGGERYLTFGGEVEHPRPGEVIFADAEGRAHARRWTNRQSGHSAVRDGTREVLVVAEALHGSAARDVPALLTALVEGLQRAWPGAVRTAVLSAGAPRFPPD</sequence>
<dbReference type="GO" id="GO:0003723">
    <property type="term" value="F:RNA binding"/>
    <property type="evidence" value="ECO:0007669"/>
    <property type="project" value="InterPro"/>
</dbReference>
<dbReference type="GO" id="GO:0004826">
    <property type="term" value="F:phenylalanine-tRNA ligase activity"/>
    <property type="evidence" value="ECO:0007669"/>
    <property type="project" value="InterPro"/>
</dbReference>
<proteinExistence type="predicted"/>
<dbReference type="AlphaFoldDB" id="A0A2V4BFG9"/>
<dbReference type="Proteomes" id="UP000249915">
    <property type="component" value="Unassembled WGS sequence"/>
</dbReference>
<dbReference type="PANTHER" id="PTHR39209:SF2">
    <property type="entry name" value="CYTOPLASMIC PROTEIN"/>
    <property type="match status" value="1"/>
</dbReference>
<dbReference type="PANTHER" id="PTHR39209">
    <property type="match status" value="1"/>
</dbReference>
<dbReference type="OrthoDB" id="276580at2"/>
<dbReference type="InterPro" id="IPR005146">
    <property type="entry name" value="B3/B4_tRNA-bd"/>
</dbReference>
<keyword evidence="2" id="KW-1185">Reference proteome</keyword>
<dbReference type="SUPFAM" id="SSF56037">
    <property type="entry name" value="PheT/TilS domain"/>
    <property type="match status" value="1"/>
</dbReference>
<organism evidence="1 2">
    <name type="scientific">Prauserella muralis</name>
    <dbReference type="NCBI Taxonomy" id="588067"/>
    <lineage>
        <taxon>Bacteria</taxon>
        <taxon>Bacillati</taxon>
        <taxon>Actinomycetota</taxon>
        <taxon>Actinomycetes</taxon>
        <taxon>Pseudonocardiales</taxon>
        <taxon>Pseudonocardiaceae</taxon>
        <taxon>Prauserella</taxon>
    </lineage>
</organism>
<dbReference type="InterPro" id="IPR020825">
    <property type="entry name" value="Phe-tRNA_synthase-like_B3/B4"/>
</dbReference>
<evidence type="ECO:0000313" key="1">
    <source>
        <dbReference type="EMBL" id="PXY32799.1"/>
    </source>
</evidence>
<dbReference type="RefSeq" id="WP_112280805.1">
    <property type="nucleotide sequence ID" value="NZ_MASW01000001.1"/>
</dbReference>